<gene>
    <name evidence="1" type="ORF">SAMN04489742_2062</name>
</gene>
<evidence type="ECO:0000313" key="1">
    <source>
        <dbReference type="EMBL" id="SDQ67046.1"/>
    </source>
</evidence>
<evidence type="ECO:0008006" key="3">
    <source>
        <dbReference type="Google" id="ProtNLM"/>
    </source>
</evidence>
<name>A0A1H1CU08_9MICC</name>
<dbReference type="KEGG" id="acry:AC20117_07080"/>
<protein>
    <recommendedName>
        <fullName evidence="3">Antitoxin Xre/MbcA/ParS-like toxin-binding domain-containing protein</fullName>
    </recommendedName>
</protein>
<proteinExistence type="predicted"/>
<dbReference type="Proteomes" id="UP000181917">
    <property type="component" value="Unassembled WGS sequence"/>
</dbReference>
<dbReference type="OrthoDB" id="4748714at2"/>
<sequence length="128" mass="14071">MSQTASPGIRAYRDSVNLEIAPLVAELRETLGAKLVAYLGGVQETRAVRQWAEGTRNMPAETEARLRLAYHVAGIVAESNGHRVVQSWFQGMNPQLEDRAPARLIREMHPNQIGPEVLAAARAFARLG</sequence>
<dbReference type="STRING" id="37928.SAMN04489742_2062"/>
<dbReference type="EMBL" id="FNKH01000002">
    <property type="protein sequence ID" value="SDQ67046.1"/>
    <property type="molecule type" value="Genomic_DNA"/>
</dbReference>
<accession>A0A1H1CU08</accession>
<dbReference type="AlphaFoldDB" id="A0A1H1CU08"/>
<keyword evidence="2" id="KW-1185">Reference proteome</keyword>
<reference evidence="1 2" key="1">
    <citation type="submission" date="2016-10" db="EMBL/GenBank/DDBJ databases">
        <authorList>
            <person name="de Groot N.N."/>
        </authorList>
    </citation>
    <scope>NUCLEOTIDE SEQUENCE [LARGE SCALE GENOMIC DNA]</scope>
    <source>
        <strain evidence="1 2">DSM 20117</strain>
    </source>
</reference>
<organism evidence="1 2">
    <name type="scientific">Crystallibacter crystallopoietes</name>
    <dbReference type="NCBI Taxonomy" id="37928"/>
    <lineage>
        <taxon>Bacteria</taxon>
        <taxon>Bacillati</taxon>
        <taxon>Actinomycetota</taxon>
        <taxon>Actinomycetes</taxon>
        <taxon>Micrococcales</taxon>
        <taxon>Micrococcaceae</taxon>
        <taxon>Crystallibacter</taxon>
    </lineage>
</organism>
<evidence type="ECO:0000313" key="2">
    <source>
        <dbReference type="Proteomes" id="UP000181917"/>
    </source>
</evidence>
<dbReference type="RefSeq" id="WP_074700326.1">
    <property type="nucleotide sequence ID" value="NZ_CP018863.1"/>
</dbReference>